<dbReference type="InterPro" id="IPR001645">
    <property type="entry name" value="Folylpolyglutamate_synth"/>
</dbReference>
<evidence type="ECO:0000256" key="11">
    <source>
        <dbReference type="ARBA" id="ARBA00022842"/>
    </source>
</evidence>
<dbReference type="AlphaFoldDB" id="A0AAD5GA81"/>
<evidence type="ECO:0000256" key="5">
    <source>
        <dbReference type="ARBA" id="ARBA00018660"/>
    </source>
</evidence>
<gene>
    <name evidence="15" type="ORF">M8C21_004954</name>
</gene>
<dbReference type="GO" id="GO:0046872">
    <property type="term" value="F:metal ion binding"/>
    <property type="evidence" value="ECO:0007669"/>
    <property type="project" value="UniProtKB-KW"/>
</dbReference>
<organism evidence="15 16">
    <name type="scientific">Ambrosia artemisiifolia</name>
    <name type="common">Common ragweed</name>
    <dbReference type="NCBI Taxonomy" id="4212"/>
    <lineage>
        <taxon>Eukaryota</taxon>
        <taxon>Viridiplantae</taxon>
        <taxon>Streptophyta</taxon>
        <taxon>Embryophyta</taxon>
        <taxon>Tracheophyta</taxon>
        <taxon>Spermatophyta</taxon>
        <taxon>Magnoliopsida</taxon>
        <taxon>eudicotyledons</taxon>
        <taxon>Gunneridae</taxon>
        <taxon>Pentapetalae</taxon>
        <taxon>asterids</taxon>
        <taxon>campanulids</taxon>
        <taxon>Asterales</taxon>
        <taxon>Asteraceae</taxon>
        <taxon>Asteroideae</taxon>
        <taxon>Heliantheae alliance</taxon>
        <taxon>Heliantheae</taxon>
        <taxon>Ambrosia</taxon>
    </lineage>
</organism>
<dbReference type="GO" id="GO:0004326">
    <property type="term" value="F:tetrahydrofolylpolyglutamate synthase activity"/>
    <property type="evidence" value="ECO:0007669"/>
    <property type="project" value="UniProtKB-EC"/>
</dbReference>
<evidence type="ECO:0000256" key="4">
    <source>
        <dbReference type="ARBA" id="ARBA00013025"/>
    </source>
</evidence>
<keyword evidence="7" id="KW-0436">Ligase</keyword>
<keyword evidence="16" id="KW-1185">Reference proteome</keyword>
<comment type="pathway">
    <text evidence="2">Cofactor biosynthesis; tetrahydrofolylpolyglutamate biosynthesis.</text>
</comment>
<dbReference type="PANTHER" id="PTHR11136:SF16">
    <property type="entry name" value="FOLYLPOLYGLUTAMATE SYNTHASE"/>
    <property type="match status" value="1"/>
</dbReference>
<evidence type="ECO:0000256" key="9">
    <source>
        <dbReference type="ARBA" id="ARBA00022741"/>
    </source>
</evidence>
<dbReference type="FunFam" id="3.90.190.20:FF:000011">
    <property type="entry name" value="Folylpolyglutamate synthase"/>
    <property type="match status" value="1"/>
</dbReference>
<proteinExistence type="inferred from homology"/>
<comment type="catalytic activity">
    <reaction evidence="14">
        <text>(6S)-5,6,7,8-tetrahydrofolyl-(gamma-L-Glu)(n) + L-glutamate + ATP = (6S)-5,6,7,8-tetrahydrofolyl-(gamma-L-Glu)(n+1) + ADP + phosphate + H(+)</text>
        <dbReference type="Rhea" id="RHEA:10580"/>
        <dbReference type="Rhea" id="RHEA-COMP:14738"/>
        <dbReference type="Rhea" id="RHEA-COMP:14740"/>
        <dbReference type="ChEBI" id="CHEBI:15378"/>
        <dbReference type="ChEBI" id="CHEBI:29985"/>
        <dbReference type="ChEBI" id="CHEBI:30616"/>
        <dbReference type="ChEBI" id="CHEBI:43474"/>
        <dbReference type="ChEBI" id="CHEBI:141005"/>
        <dbReference type="ChEBI" id="CHEBI:456216"/>
        <dbReference type="EC" id="6.3.2.17"/>
    </reaction>
</comment>
<keyword evidence="10" id="KW-0067">ATP-binding</keyword>
<dbReference type="Proteomes" id="UP001206925">
    <property type="component" value="Unassembled WGS sequence"/>
</dbReference>
<comment type="caution">
    <text evidence="15">The sequence shown here is derived from an EMBL/GenBank/DDBJ whole genome shotgun (WGS) entry which is preliminary data.</text>
</comment>
<keyword evidence="11" id="KW-0460">Magnesium</keyword>
<dbReference type="InterPro" id="IPR036615">
    <property type="entry name" value="Mur_ligase_C_dom_sf"/>
</dbReference>
<evidence type="ECO:0000256" key="14">
    <source>
        <dbReference type="ARBA" id="ARBA00047493"/>
    </source>
</evidence>
<evidence type="ECO:0000256" key="12">
    <source>
        <dbReference type="ARBA" id="ARBA00030592"/>
    </source>
</evidence>
<dbReference type="GO" id="GO:0005739">
    <property type="term" value="C:mitochondrion"/>
    <property type="evidence" value="ECO:0007669"/>
    <property type="project" value="TreeGrafter"/>
</dbReference>
<keyword evidence="9" id="KW-0547">Nucleotide-binding</keyword>
<protein>
    <recommendedName>
        <fullName evidence="5">Folylpolyglutamate synthase</fullName>
        <ecNumber evidence="4">6.3.2.17</ecNumber>
    </recommendedName>
    <alternativeName>
        <fullName evidence="13">Folylpoly-gamma-glutamate synthetase</fullName>
    </alternativeName>
    <alternativeName>
        <fullName evidence="12">Tetrahydrofolylpolyglutamate synthase</fullName>
    </alternativeName>
</protein>
<reference evidence="15" key="1">
    <citation type="submission" date="2022-06" db="EMBL/GenBank/DDBJ databases">
        <title>Uncovering the hologenomic basis of an extraordinary plant invasion.</title>
        <authorList>
            <person name="Bieker V.C."/>
            <person name="Martin M.D."/>
            <person name="Gilbert T."/>
            <person name="Hodgins K."/>
            <person name="Battlay P."/>
            <person name="Petersen B."/>
            <person name="Wilson J."/>
        </authorList>
    </citation>
    <scope>NUCLEOTIDE SEQUENCE</scope>
    <source>
        <strain evidence="15">AA19_3_7</strain>
        <tissue evidence="15">Leaf</tissue>
    </source>
</reference>
<sequence>MSVRDPRLLFPRLLDACACQGITFKKALFVPNMSIYTKVGSSSSLPPTGSEVDYSWQMTLQTVWEDIICNKRGNPKKVDPVSSVREYDNDTSVKSCENSMVFSSLPLAINYLRKTAEQDKSVRLQVLVTGSIHLIGDVLKLVKKY</sequence>
<evidence type="ECO:0000313" key="15">
    <source>
        <dbReference type="EMBL" id="KAI7735085.1"/>
    </source>
</evidence>
<keyword evidence="6" id="KW-0554">One-carbon metabolism</keyword>
<keyword evidence="8" id="KW-0479">Metal-binding</keyword>
<evidence type="ECO:0000256" key="6">
    <source>
        <dbReference type="ARBA" id="ARBA00022563"/>
    </source>
</evidence>
<dbReference type="EMBL" id="JAMZMK010009569">
    <property type="protein sequence ID" value="KAI7735085.1"/>
    <property type="molecule type" value="Genomic_DNA"/>
</dbReference>
<evidence type="ECO:0000256" key="10">
    <source>
        <dbReference type="ARBA" id="ARBA00022840"/>
    </source>
</evidence>
<evidence type="ECO:0000256" key="13">
    <source>
        <dbReference type="ARBA" id="ARBA00030876"/>
    </source>
</evidence>
<comment type="cofactor">
    <cofactor evidence="1">
        <name>a monovalent cation</name>
        <dbReference type="ChEBI" id="CHEBI:60242"/>
    </cofactor>
</comment>
<dbReference type="GO" id="GO:0005524">
    <property type="term" value="F:ATP binding"/>
    <property type="evidence" value="ECO:0007669"/>
    <property type="project" value="UniProtKB-KW"/>
</dbReference>
<dbReference type="PANTHER" id="PTHR11136">
    <property type="entry name" value="FOLYLPOLYGLUTAMATE SYNTHASE-RELATED"/>
    <property type="match status" value="1"/>
</dbReference>
<dbReference type="SUPFAM" id="SSF53244">
    <property type="entry name" value="MurD-like peptide ligases, peptide-binding domain"/>
    <property type="match status" value="1"/>
</dbReference>
<evidence type="ECO:0000256" key="1">
    <source>
        <dbReference type="ARBA" id="ARBA00001944"/>
    </source>
</evidence>
<dbReference type="GO" id="GO:0005829">
    <property type="term" value="C:cytosol"/>
    <property type="evidence" value="ECO:0007669"/>
    <property type="project" value="TreeGrafter"/>
</dbReference>
<evidence type="ECO:0000256" key="3">
    <source>
        <dbReference type="ARBA" id="ARBA00008276"/>
    </source>
</evidence>
<name>A0AAD5GA81_AMBAR</name>
<accession>A0AAD5GA81</accession>
<evidence type="ECO:0000313" key="16">
    <source>
        <dbReference type="Proteomes" id="UP001206925"/>
    </source>
</evidence>
<evidence type="ECO:0000256" key="2">
    <source>
        <dbReference type="ARBA" id="ARBA00005150"/>
    </source>
</evidence>
<dbReference type="Gene3D" id="3.90.190.20">
    <property type="entry name" value="Mur ligase, C-terminal domain"/>
    <property type="match status" value="1"/>
</dbReference>
<comment type="similarity">
    <text evidence="3">Belongs to the folylpolyglutamate synthase family.</text>
</comment>
<dbReference type="EC" id="6.3.2.17" evidence="4"/>
<evidence type="ECO:0000256" key="8">
    <source>
        <dbReference type="ARBA" id="ARBA00022723"/>
    </source>
</evidence>
<evidence type="ECO:0000256" key="7">
    <source>
        <dbReference type="ARBA" id="ARBA00022598"/>
    </source>
</evidence>
<dbReference type="GO" id="GO:0006730">
    <property type="term" value="P:one-carbon metabolic process"/>
    <property type="evidence" value="ECO:0007669"/>
    <property type="project" value="UniProtKB-KW"/>
</dbReference>